<dbReference type="EMBL" id="BPVZ01000026">
    <property type="protein sequence ID" value="GKV06900.1"/>
    <property type="molecule type" value="Genomic_DNA"/>
</dbReference>
<proteinExistence type="predicted"/>
<comment type="caution">
    <text evidence="1">The sequence shown here is derived from an EMBL/GenBank/DDBJ whole genome shotgun (WGS) entry which is preliminary data.</text>
</comment>
<dbReference type="AlphaFoldDB" id="A0AAV5J7G8"/>
<protein>
    <submittedName>
        <fullName evidence="1">Uncharacterized protein</fullName>
    </submittedName>
</protein>
<reference evidence="1 2" key="1">
    <citation type="journal article" date="2021" name="Commun. Biol.">
        <title>The genome of Shorea leprosula (Dipterocarpaceae) highlights the ecological relevance of drought in aseasonal tropical rainforests.</title>
        <authorList>
            <person name="Ng K.K.S."/>
            <person name="Kobayashi M.J."/>
            <person name="Fawcett J.A."/>
            <person name="Hatakeyama M."/>
            <person name="Paape T."/>
            <person name="Ng C.H."/>
            <person name="Ang C.C."/>
            <person name="Tnah L.H."/>
            <person name="Lee C.T."/>
            <person name="Nishiyama T."/>
            <person name="Sese J."/>
            <person name="O'Brien M.J."/>
            <person name="Copetti D."/>
            <person name="Mohd Noor M.I."/>
            <person name="Ong R.C."/>
            <person name="Putra M."/>
            <person name="Sireger I.Z."/>
            <person name="Indrioko S."/>
            <person name="Kosugi Y."/>
            <person name="Izuno A."/>
            <person name="Isagi Y."/>
            <person name="Lee S.L."/>
            <person name="Shimizu K.K."/>
        </authorList>
    </citation>
    <scope>NUCLEOTIDE SEQUENCE [LARGE SCALE GENOMIC DNA]</scope>
    <source>
        <strain evidence="1">214</strain>
    </source>
</reference>
<evidence type="ECO:0000313" key="2">
    <source>
        <dbReference type="Proteomes" id="UP001054252"/>
    </source>
</evidence>
<keyword evidence="2" id="KW-1185">Reference proteome</keyword>
<gene>
    <name evidence="1" type="ORF">SLEP1_g18719</name>
</gene>
<accession>A0AAV5J7G8</accession>
<sequence length="45" mass="5266">MQNPQSFLVNFGVLLRNENDFDESPKLEGKLHYFIKPKEEEGKKA</sequence>
<name>A0AAV5J7G8_9ROSI</name>
<organism evidence="1 2">
    <name type="scientific">Rubroshorea leprosula</name>
    <dbReference type="NCBI Taxonomy" id="152421"/>
    <lineage>
        <taxon>Eukaryota</taxon>
        <taxon>Viridiplantae</taxon>
        <taxon>Streptophyta</taxon>
        <taxon>Embryophyta</taxon>
        <taxon>Tracheophyta</taxon>
        <taxon>Spermatophyta</taxon>
        <taxon>Magnoliopsida</taxon>
        <taxon>eudicotyledons</taxon>
        <taxon>Gunneridae</taxon>
        <taxon>Pentapetalae</taxon>
        <taxon>rosids</taxon>
        <taxon>malvids</taxon>
        <taxon>Malvales</taxon>
        <taxon>Dipterocarpaceae</taxon>
        <taxon>Rubroshorea</taxon>
    </lineage>
</organism>
<dbReference type="Proteomes" id="UP001054252">
    <property type="component" value="Unassembled WGS sequence"/>
</dbReference>
<evidence type="ECO:0000313" key="1">
    <source>
        <dbReference type="EMBL" id="GKV06900.1"/>
    </source>
</evidence>